<dbReference type="GO" id="GO:0009103">
    <property type="term" value="P:lipopolysaccharide biosynthetic process"/>
    <property type="evidence" value="ECO:0007669"/>
    <property type="project" value="TreeGrafter"/>
</dbReference>
<keyword evidence="1" id="KW-1133">Transmembrane helix</keyword>
<dbReference type="EMBL" id="AP013068">
    <property type="protein sequence ID" value="BAN48283.1"/>
    <property type="molecule type" value="Genomic_DNA"/>
</dbReference>
<feature type="domain" description="SGNH" evidence="3">
    <location>
        <begin position="250"/>
        <end position="488"/>
    </location>
</feature>
<evidence type="ECO:0008006" key="6">
    <source>
        <dbReference type="Google" id="ProtNLM"/>
    </source>
</evidence>
<dbReference type="eggNOG" id="COG1835">
    <property type="taxonomic scope" value="Bacteria"/>
</dbReference>
<keyword evidence="1" id="KW-0812">Transmembrane</keyword>
<organism evidence="4 5">
    <name type="scientific">Metapseudomonas resinovorans NBRC 106553</name>
    <dbReference type="NCBI Taxonomy" id="1245471"/>
    <lineage>
        <taxon>Bacteria</taxon>
        <taxon>Pseudomonadati</taxon>
        <taxon>Pseudomonadota</taxon>
        <taxon>Gammaproteobacteria</taxon>
        <taxon>Pseudomonadales</taxon>
        <taxon>Pseudomonadaceae</taxon>
        <taxon>Metapseudomonas</taxon>
    </lineage>
</organism>
<evidence type="ECO:0000259" key="2">
    <source>
        <dbReference type="Pfam" id="PF01757"/>
    </source>
</evidence>
<dbReference type="HOGENOM" id="CLU_005679_10_4_6"/>
<feature type="transmembrane region" description="Helical" evidence="1">
    <location>
        <begin position="105"/>
        <end position="123"/>
    </location>
</feature>
<dbReference type="GO" id="GO:0016020">
    <property type="term" value="C:membrane"/>
    <property type="evidence" value="ECO:0007669"/>
    <property type="project" value="TreeGrafter"/>
</dbReference>
<sequence length="493" mass="54376">MWSLAIEEQFYILFPAILAFTPIKAWRHVLAILATISLVACVYIAAKDTSTAFYLLPTRAWELLIGALGALLATNPTAIRCARALLLPAFAALAILPFVRTGHAHPGADAAIVCLATVSILVGRSALFERLAPKTGLVFLGNISYSLYLVHWPIIVFMNNLYIEAVPASVRVFTVALTITLAYLMYRTVEEPFRGSKTSTRKLAVSLASVGILIAGVQTAVVLHDNSESGFAYMRRINYGLHGSCYAQFAKPVCKTSNNPNTVVWGDSFAMHIVEGLRKSEGLDLTQATRSACAPFIGTSPYIPTYANGDETSRQCIQFNKDVLSYIEKDKNITKVILAANYVGYTNGKLNMLSERGEEFVVEPTSREKFTRDFDLILKALKEHHKEISVVFPPPPVDNGLLNCMEKKISGRFFIGGQENCTFSMTYHANSSKVLNAVLTDLQKKYDFKIVYLQDAICSGNICNTIIDNAPVYRDPVHLSYLGSAKIFEKLNL</sequence>
<feature type="transmembrane region" description="Helical" evidence="1">
    <location>
        <begin position="52"/>
        <end position="74"/>
    </location>
</feature>
<dbReference type="Proteomes" id="UP000015503">
    <property type="component" value="Chromosome"/>
</dbReference>
<keyword evidence="5" id="KW-1185">Reference proteome</keyword>
<keyword evidence="1" id="KW-0472">Membrane</keyword>
<dbReference type="Pfam" id="PF19040">
    <property type="entry name" value="SGNH"/>
    <property type="match status" value="1"/>
</dbReference>
<reference evidence="4 5" key="1">
    <citation type="journal article" date="2013" name="Genome Announc.">
        <title>Complete Genome Sequence of the Carbazole Degrader Pseudomonas resinovorans Strain CA10 (NBRC 106553).</title>
        <authorList>
            <person name="Shintani M."/>
            <person name="Hosoyama A."/>
            <person name="Ohji S."/>
            <person name="Tsuchikane K."/>
            <person name="Takarada H."/>
            <person name="Yamazoe A."/>
            <person name="Fujita N."/>
            <person name="Nojiri H."/>
        </authorList>
    </citation>
    <scope>NUCLEOTIDE SEQUENCE [LARGE SCALE GENOMIC DNA]</scope>
    <source>
        <strain evidence="4 5">NBRC 106553</strain>
    </source>
</reference>
<feature type="transmembrane region" description="Helical" evidence="1">
    <location>
        <begin position="204"/>
        <end position="223"/>
    </location>
</feature>
<protein>
    <recommendedName>
        <fullName evidence="6">Acyltransferase</fullName>
    </recommendedName>
</protein>
<dbReference type="InterPro" id="IPR002656">
    <property type="entry name" value="Acyl_transf_3_dom"/>
</dbReference>
<dbReference type="InterPro" id="IPR050879">
    <property type="entry name" value="Acyltransferase_3"/>
</dbReference>
<dbReference type="AlphaFoldDB" id="S6AR24"/>
<gene>
    <name evidence="4" type="ORF">PCA10_25510</name>
</gene>
<name>S6AR24_METRE</name>
<dbReference type="PANTHER" id="PTHR23028">
    <property type="entry name" value="ACETYLTRANSFERASE"/>
    <property type="match status" value="1"/>
</dbReference>
<dbReference type="STRING" id="1245471.PCA10_25510"/>
<dbReference type="PATRIC" id="fig|1245471.3.peg.2579"/>
<feature type="domain" description="Acyltransferase 3" evidence="2">
    <location>
        <begin position="1"/>
        <end position="187"/>
    </location>
</feature>
<evidence type="ECO:0000259" key="3">
    <source>
        <dbReference type="Pfam" id="PF19040"/>
    </source>
</evidence>
<evidence type="ECO:0000313" key="5">
    <source>
        <dbReference type="Proteomes" id="UP000015503"/>
    </source>
</evidence>
<dbReference type="GO" id="GO:0016747">
    <property type="term" value="F:acyltransferase activity, transferring groups other than amino-acyl groups"/>
    <property type="evidence" value="ECO:0007669"/>
    <property type="project" value="InterPro"/>
</dbReference>
<feature type="transmembrane region" description="Helical" evidence="1">
    <location>
        <begin position="81"/>
        <end position="99"/>
    </location>
</feature>
<dbReference type="PANTHER" id="PTHR23028:SF53">
    <property type="entry name" value="ACYL_TRANSF_3 DOMAIN-CONTAINING PROTEIN"/>
    <property type="match status" value="1"/>
</dbReference>
<accession>S6AR24</accession>
<dbReference type="KEGG" id="pre:PCA10_25510"/>
<evidence type="ECO:0000313" key="4">
    <source>
        <dbReference type="EMBL" id="BAN48283.1"/>
    </source>
</evidence>
<feature type="transmembrane region" description="Helical" evidence="1">
    <location>
        <begin position="161"/>
        <end position="184"/>
    </location>
</feature>
<feature type="transmembrane region" description="Helical" evidence="1">
    <location>
        <begin position="135"/>
        <end position="155"/>
    </location>
</feature>
<dbReference type="Pfam" id="PF01757">
    <property type="entry name" value="Acyl_transf_3"/>
    <property type="match status" value="1"/>
</dbReference>
<dbReference type="InterPro" id="IPR043968">
    <property type="entry name" value="SGNH"/>
</dbReference>
<feature type="transmembrane region" description="Helical" evidence="1">
    <location>
        <begin position="29"/>
        <end position="46"/>
    </location>
</feature>
<proteinExistence type="predicted"/>
<evidence type="ECO:0000256" key="1">
    <source>
        <dbReference type="SAM" id="Phobius"/>
    </source>
</evidence>